<evidence type="ECO:0000313" key="1">
    <source>
        <dbReference type="EMBL" id="KAL0106873.1"/>
    </source>
</evidence>
<sequence length="81" mass="9345">MSSVDSLAHNSGRSLASGIKVARTRRDVGQEKLVRHGINSPKSRLTAARFRNTRSRQRDFSIDAERFSCRAFFFFYFIFIV</sequence>
<protein>
    <submittedName>
        <fullName evidence="1">Uncharacterized protein</fullName>
    </submittedName>
</protein>
<keyword evidence="2" id="KW-1185">Reference proteome</keyword>
<reference evidence="1 2" key="1">
    <citation type="submission" date="2023-03" db="EMBL/GenBank/DDBJ databases">
        <title>High recombination rates correlate with genetic variation in Cardiocondyla obscurior ants.</title>
        <authorList>
            <person name="Errbii M."/>
        </authorList>
    </citation>
    <scope>NUCLEOTIDE SEQUENCE [LARGE SCALE GENOMIC DNA]</scope>
    <source>
        <strain evidence="1">Alpha-2009</strain>
        <tissue evidence="1">Whole body</tissue>
    </source>
</reference>
<dbReference type="EMBL" id="JADYXP020000017">
    <property type="protein sequence ID" value="KAL0106873.1"/>
    <property type="molecule type" value="Genomic_DNA"/>
</dbReference>
<proteinExistence type="predicted"/>
<accession>A0AAW2ESZ1</accession>
<comment type="caution">
    <text evidence="1">The sequence shown here is derived from an EMBL/GenBank/DDBJ whole genome shotgun (WGS) entry which is preliminary data.</text>
</comment>
<evidence type="ECO:0000313" key="2">
    <source>
        <dbReference type="Proteomes" id="UP001430953"/>
    </source>
</evidence>
<dbReference type="AlphaFoldDB" id="A0AAW2ESZ1"/>
<gene>
    <name evidence="1" type="ORF">PUN28_015420</name>
</gene>
<organism evidence="1 2">
    <name type="scientific">Cardiocondyla obscurior</name>
    <dbReference type="NCBI Taxonomy" id="286306"/>
    <lineage>
        <taxon>Eukaryota</taxon>
        <taxon>Metazoa</taxon>
        <taxon>Ecdysozoa</taxon>
        <taxon>Arthropoda</taxon>
        <taxon>Hexapoda</taxon>
        <taxon>Insecta</taxon>
        <taxon>Pterygota</taxon>
        <taxon>Neoptera</taxon>
        <taxon>Endopterygota</taxon>
        <taxon>Hymenoptera</taxon>
        <taxon>Apocrita</taxon>
        <taxon>Aculeata</taxon>
        <taxon>Formicoidea</taxon>
        <taxon>Formicidae</taxon>
        <taxon>Myrmicinae</taxon>
        <taxon>Cardiocondyla</taxon>
    </lineage>
</organism>
<name>A0AAW2ESZ1_9HYME</name>
<dbReference type="Proteomes" id="UP001430953">
    <property type="component" value="Unassembled WGS sequence"/>
</dbReference>